<dbReference type="RefSeq" id="WP_157296039.1">
    <property type="nucleotide sequence ID" value="NZ_JBHTCT010000012.1"/>
</dbReference>
<comment type="caution">
    <text evidence="2">The sequence shown here is derived from an EMBL/GenBank/DDBJ whole genome shotgun (WGS) entry which is preliminary data.</text>
</comment>
<organism evidence="2 3">
    <name type="scientific">Bhargavaea changchunensis</name>
    <dbReference type="NCBI Taxonomy" id="2134037"/>
    <lineage>
        <taxon>Bacteria</taxon>
        <taxon>Bacillati</taxon>
        <taxon>Bacillota</taxon>
        <taxon>Bacilli</taxon>
        <taxon>Bacillales</taxon>
        <taxon>Caryophanaceae</taxon>
        <taxon>Bhargavaea</taxon>
    </lineage>
</organism>
<reference evidence="3" key="1">
    <citation type="journal article" date="2019" name="Int. J. Syst. Evol. Microbiol.">
        <title>The Global Catalogue of Microorganisms (GCM) 10K type strain sequencing project: providing services to taxonomists for standard genome sequencing and annotation.</title>
        <authorList>
            <consortium name="The Broad Institute Genomics Platform"/>
            <consortium name="The Broad Institute Genome Sequencing Center for Infectious Disease"/>
            <person name="Wu L."/>
            <person name="Ma J."/>
        </authorList>
    </citation>
    <scope>NUCLEOTIDE SEQUENCE [LARGE SCALE GENOMIC DNA]</scope>
    <source>
        <strain evidence="3">JCM 4738</strain>
    </source>
</reference>
<dbReference type="Proteomes" id="UP001596483">
    <property type="component" value="Unassembled WGS sequence"/>
</dbReference>
<dbReference type="InterPro" id="IPR011528">
    <property type="entry name" value="NERD"/>
</dbReference>
<evidence type="ECO:0000313" key="3">
    <source>
        <dbReference type="Proteomes" id="UP001596483"/>
    </source>
</evidence>
<dbReference type="PROSITE" id="PS50965">
    <property type="entry name" value="NERD"/>
    <property type="match status" value="1"/>
</dbReference>
<accession>A0ABW2NC77</accession>
<gene>
    <name evidence="2" type="ORF">ACFQQH_06075</name>
</gene>
<feature type="domain" description="NERD" evidence="1">
    <location>
        <begin position="32"/>
        <end position="152"/>
    </location>
</feature>
<protein>
    <submittedName>
        <fullName evidence="2">Nuclease-related domain-containing protein</fullName>
    </submittedName>
</protein>
<dbReference type="EMBL" id="JBHTCT010000012">
    <property type="protein sequence ID" value="MFC7364696.1"/>
    <property type="molecule type" value="Genomic_DNA"/>
</dbReference>
<proteinExistence type="predicted"/>
<evidence type="ECO:0000259" key="1">
    <source>
        <dbReference type="PROSITE" id="PS50965"/>
    </source>
</evidence>
<keyword evidence="3" id="KW-1185">Reference proteome</keyword>
<dbReference type="Pfam" id="PF08378">
    <property type="entry name" value="NERD"/>
    <property type="match status" value="1"/>
</dbReference>
<sequence length="348" mass="40012">MLEFAMEQALFRVPELTREYGELEKQLNNIRAGADGERKVLETIRSVFLPEDCHIIENLNLPLLGGLQFQIDFAVIARSGILLLETKQIGGRLRFHQGPAELRKVDDTGRIIQTFDCPVTQLHDQIGNLHSWLELLNLRTNIMGLVVFANNPVIEVIPAAMPVVKLRELRVQIRSHLSKPSVIDGEKVQSITNSLRHHSKPYLPFPYSEHSKMNPVLLYRGMICNKCGGYLKKQTERSWECESCRIVNHRPHLEMLLTWFLLISSTITPQQCLSLFNYQSHKSARKLIMQLPVTRIGSGGYIGYRADYAEFHRSATVQRIIEEWRFLGTQRMKKQESNQGVRKTKQSN</sequence>
<name>A0ABW2NC77_9BACL</name>
<evidence type="ECO:0000313" key="2">
    <source>
        <dbReference type="EMBL" id="MFC7364696.1"/>
    </source>
</evidence>